<feature type="compositionally biased region" description="Polar residues" evidence="1">
    <location>
        <begin position="1"/>
        <end position="20"/>
    </location>
</feature>
<dbReference type="EMBL" id="QJTC01000024">
    <property type="protein sequence ID" value="PYE74813.1"/>
    <property type="molecule type" value="Genomic_DNA"/>
</dbReference>
<protein>
    <recommendedName>
        <fullName evidence="4">Avirulence protein</fullName>
    </recommendedName>
</protein>
<gene>
    <name evidence="2" type="ORF">DFQ15_12414</name>
</gene>
<feature type="compositionally biased region" description="Low complexity" evidence="1">
    <location>
        <begin position="30"/>
        <end position="41"/>
    </location>
</feature>
<feature type="region of interest" description="Disordered" evidence="1">
    <location>
        <begin position="1"/>
        <end position="122"/>
    </location>
</feature>
<name>A0A318SJ54_9BURK</name>
<reference evidence="2 3" key="1">
    <citation type="submission" date="2018-06" db="EMBL/GenBank/DDBJ databases">
        <title>Genomic Encyclopedia of Type Strains, Phase III (KMG-III): the genomes of soil and plant-associated and newly described type strains.</title>
        <authorList>
            <person name="Whitman W."/>
        </authorList>
    </citation>
    <scope>NUCLEOTIDE SEQUENCE [LARGE SCALE GENOMIC DNA]</scope>
    <source>
        <strain evidence="2 3">CECT 7646</strain>
    </source>
</reference>
<feature type="region of interest" description="Disordered" evidence="1">
    <location>
        <begin position="454"/>
        <end position="476"/>
    </location>
</feature>
<feature type="compositionally biased region" description="Polar residues" evidence="1">
    <location>
        <begin position="467"/>
        <end position="476"/>
    </location>
</feature>
<dbReference type="AlphaFoldDB" id="A0A318SJ54"/>
<evidence type="ECO:0008006" key="4">
    <source>
        <dbReference type="Google" id="ProtNLM"/>
    </source>
</evidence>
<sequence>MPGNTSTVSSAANSGIQSSFDEQEDRQNASSRSSTYRTSSTFPVTDALLHTSRRTSSLPRSDISTRTATRSYEPSYRGSDASTSTRTADSHAIAQTLASYSRGGQGYGPDDRQRRYSASNATVSSQELPLAGYLLARASVGRRVDDSDTISALRRGQQAVVAGIETLYYGRGNVASDISASEGRSYVGVQTLRDAEAFLKRSASYRPASTTGRVSQLTRNMTQLSGCWPPNFARSLKYHFPDEKASEAALDFITKTVAASMSAAGNCGEHARVVANARLGLSESPESLRIARMNGVDHAWAEALSSRTELRDDDIMMDAWMRTPAHLREDSHCGSASTETRAEFARGSARSWMRDVISHLSARLKEIDTLSALTVPGEALSWSNFTRTGAVGAERAVPLNLKPEFMSEASLRASSQSLAASIEAAGIARSFGLPVHSATRQSLIESVQQSRTALLTREAPSGPEWATQRSETQRGI</sequence>
<evidence type="ECO:0000313" key="2">
    <source>
        <dbReference type="EMBL" id="PYE74813.1"/>
    </source>
</evidence>
<comment type="caution">
    <text evidence="2">The sequence shown here is derived from an EMBL/GenBank/DDBJ whole genome shotgun (WGS) entry which is preliminary data.</text>
</comment>
<evidence type="ECO:0000313" key="3">
    <source>
        <dbReference type="Proteomes" id="UP000247540"/>
    </source>
</evidence>
<accession>A0A318SJ54</accession>
<feature type="compositionally biased region" description="Polar residues" evidence="1">
    <location>
        <begin position="54"/>
        <end position="72"/>
    </location>
</feature>
<evidence type="ECO:0000256" key="1">
    <source>
        <dbReference type="SAM" id="MobiDB-lite"/>
    </source>
</evidence>
<proteinExistence type="predicted"/>
<dbReference type="Proteomes" id="UP000247540">
    <property type="component" value="Unassembled WGS sequence"/>
</dbReference>
<keyword evidence="3" id="KW-1185">Reference proteome</keyword>
<organism evidence="2 3">
    <name type="scientific">Xylophilus ampelinus</name>
    <dbReference type="NCBI Taxonomy" id="54067"/>
    <lineage>
        <taxon>Bacteria</taxon>
        <taxon>Pseudomonadati</taxon>
        <taxon>Pseudomonadota</taxon>
        <taxon>Betaproteobacteria</taxon>
        <taxon>Burkholderiales</taxon>
        <taxon>Xylophilus</taxon>
    </lineage>
</organism>